<gene>
    <name evidence="1" type="ORF">Golax_025585</name>
</gene>
<evidence type="ECO:0008006" key="3">
    <source>
        <dbReference type="Google" id="ProtNLM"/>
    </source>
</evidence>
<dbReference type="GO" id="GO:0008270">
    <property type="term" value="F:zinc ion binding"/>
    <property type="evidence" value="ECO:0007669"/>
    <property type="project" value="InterPro"/>
</dbReference>
<dbReference type="SUPFAM" id="SSF57756">
    <property type="entry name" value="Retrovirus zinc finger-like domains"/>
    <property type="match status" value="1"/>
</dbReference>
<dbReference type="EMBL" id="JABEZV010437964">
    <property type="protein sequence ID" value="MBA0729500.1"/>
    <property type="molecule type" value="Genomic_DNA"/>
</dbReference>
<dbReference type="InterPro" id="IPR036875">
    <property type="entry name" value="Znf_CCHC_sf"/>
</dbReference>
<dbReference type="Proteomes" id="UP000593574">
    <property type="component" value="Unassembled WGS sequence"/>
</dbReference>
<proteinExistence type="predicted"/>
<organism evidence="1 2">
    <name type="scientific">Gossypium laxum</name>
    <dbReference type="NCBI Taxonomy" id="34288"/>
    <lineage>
        <taxon>Eukaryota</taxon>
        <taxon>Viridiplantae</taxon>
        <taxon>Streptophyta</taxon>
        <taxon>Embryophyta</taxon>
        <taxon>Tracheophyta</taxon>
        <taxon>Spermatophyta</taxon>
        <taxon>Magnoliopsida</taxon>
        <taxon>eudicotyledons</taxon>
        <taxon>Gunneridae</taxon>
        <taxon>Pentapetalae</taxon>
        <taxon>rosids</taxon>
        <taxon>malvids</taxon>
        <taxon>Malvales</taxon>
        <taxon>Malvaceae</taxon>
        <taxon>Malvoideae</taxon>
        <taxon>Gossypium</taxon>
    </lineage>
</organism>
<reference evidence="1 2" key="1">
    <citation type="journal article" date="2019" name="Genome Biol. Evol.">
        <title>Insights into the evolution of the New World diploid cottons (Gossypium, subgenus Houzingenia) based on genome sequencing.</title>
        <authorList>
            <person name="Grover C.E."/>
            <person name="Arick M.A. 2nd"/>
            <person name="Thrash A."/>
            <person name="Conover J.L."/>
            <person name="Sanders W.S."/>
            <person name="Peterson D.G."/>
            <person name="Frelichowski J.E."/>
            <person name="Scheffler J.A."/>
            <person name="Scheffler B.E."/>
            <person name="Wendel J.F."/>
        </authorList>
    </citation>
    <scope>NUCLEOTIDE SEQUENCE [LARGE SCALE GENOMIC DNA]</scope>
    <source>
        <strain evidence="1">4</strain>
        <tissue evidence="1">Leaf</tissue>
    </source>
</reference>
<dbReference type="PANTHER" id="PTHR47481">
    <property type="match status" value="1"/>
</dbReference>
<dbReference type="AlphaFoldDB" id="A0A7J9AZP2"/>
<comment type="caution">
    <text evidence="1">The sequence shown here is derived from an EMBL/GenBank/DDBJ whole genome shotgun (WGS) entry which is preliminary data.</text>
</comment>
<evidence type="ECO:0000313" key="1">
    <source>
        <dbReference type="EMBL" id="MBA0729500.1"/>
    </source>
</evidence>
<dbReference type="PANTHER" id="PTHR47481:SF30">
    <property type="entry name" value="CCHC-TYPE DOMAIN-CONTAINING PROTEIN"/>
    <property type="match status" value="1"/>
</dbReference>
<protein>
    <recommendedName>
        <fullName evidence="3">CCHC-type domain-containing protein</fullName>
    </recommendedName>
</protein>
<feature type="non-terminal residue" evidence="1">
    <location>
        <position position="209"/>
    </location>
</feature>
<dbReference type="GO" id="GO:0003676">
    <property type="term" value="F:nucleic acid binding"/>
    <property type="evidence" value="ECO:0007669"/>
    <property type="project" value="InterPro"/>
</dbReference>
<keyword evidence="2" id="KW-1185">Reference proteome</keyword>
<accession>A0A7J9AZP2</accession>
<name>A0A7J9AZP2_9ROSI</name>
<sequence>MDQNGVPQENPEFARFEQQDCALASWLLSSVSPGVLPHLIGMDSSAQIWNAIVTLYGSKTTSRLMSYSLASCGEIISDHEHITAILNGLPLEYESVISIVTSNQVPYTVQGVTTILLDAETRQQVVICEAPSSANLVSSQVTNTVNENVSTPEYRPSSNNRRLGRGRSYGPRVQCQLCGKSGHFVDRCYHRFDASYKSIGYRPPPAPQE</sequence>
<evidence type="ECO:0000313" key="2">
    <source>
        <dbReference type="Proteomes" id="UP000593574"/>
    </source>
</evidence>